<evidence type="ECO:0000313" key="2">
    <source>
        <dbReference type="Proteomes" id="UP000775877"/>
    </source>
</evidence>
<comment type="caution">
    <text evidence="1">The sequence shown here is derived from an EMBL/GenBank/DDBJ whole genome shotgun (WGS) entry which is preliminary data.</text>
</comment>
<dbReference type="Proteomes" id="UP000775877">
    <property type="component" value="Unassembled WGS sequence"/>
</dbReference>
<organism evidence="1 2">
    <name type="scientific">Candidatus Dojkabacteria bacterium</name>
    <dbReference type="NCBI Taxonomy" id="2099670"/>
    <lineage>
        <taxon>Bacteria</taxon>
        <taxon>Candidatus Dojkabacteria</taxon>
    </lineage>
</organism>
<name>A0A955L2F3_9BACT</name>
<dbReference type="EMBL" id="JAGQLJ010000150">
    <property type="protein sequence ID" value="MCA9381649.1"/>
    <property type="molecule type" value="Genomic_DNA"/>
</dbReference>
<dbReference type="AlphaFoldDB" id="A0A955L2F3"/>
<feature type="non-terminal residue" evidence="1">
    <location>
        <position position="1"/>
    </location>
</feature>
<gene>
    <name evidence="1" type="ORF">KC678_05265</name>
</gene>
<accession>A0A955L2F3</accession>
<evidence type="ECO:0000313" key="1">
    <source>
        <dbReference type="EMBL" id="MCA9381649.1"/>
    </source>
</evidence>
<protein>
    <submittedName>
        <fullName evidence="1">Uncharacterized protein</fullName>
    </submittedName>
</protein>
<sequence length="285" mass="32988">QKAIESVGMLYYTNKNRSMVRWVNDNELIPIRTYNIDEYKGNLKGAIVIYEHPPDELPEAKFHNYLYKITYDPVKDDNWGTSLASVIVYKGIPNKMWEVGLSDTIVAEYIGRLDKVNDMHEIAFKLACYYNAKILPETNIPDIVRYAEMTKRYSTLQPALTVAIGKILLNPSFKYSVGIDMSSVKVQEQGTQLLAQWLLKERNINENGEATATNIDYLYTQRGIEEMIASGQPGNYDYFRCLQILALWLSQEEEGYIDEPKVNEVFKELNAYFKTKKNYGYQSFR</sequence>
<reference evidence="1" key="1">
    <citation type="submission" date="2020-04" db="EMBL/GenBank/DDBJ databases">
        <authorList>
            <person name="Zhang T."/>
        </authorList>
    </citation>
    <scope>NUCLEOTIDE SEQUENCE</scope>
    <source>
        <strain evidence="1">HKST-UBA13</strain>
    </source>
</reference>
<proteinExistence type="predicted"/>
<reference evidence="1" key="2">
    <citation type="journal article" date="2021" name="Microbiome">
        <title>Successional dynamics and alternative stable states in a saline activated sludge microbial community over 9 years.</title>
        <authorList>
            <person name="Wang Y."/>
            <person name="Ye J."/>
            <person name="Ju F."/>
            <person name="Liu L."/>
            <person name="Boyd J.A."/>
            <person name="Deng Y."/>
            <person name="Parks D.H."/>
            <person name="Jiang X."/>
            <person name="Yin X."/>
            <person name="Woodcroft B.J."/>
            <person name="Tyson G.W."/>
            <person name="Hugenholtz P."/>
            <person name="Polz M.F."/>
            <person name="Zhang T."/>
        </authorList>
    </citation>
    <scope>NUCLEOTIDE SEQUENCE</scope>
    <source>
        <strain evidence="1">HKST-UBA13</strain>
    </source>
</reference>